<keyword evidence="10" id="KW-0413">Isomerase</keyword>
<dbReference type="Pfam" id="PF05199">
    <property type="entry name" value="GMC_oxred_C"/>
    <property type="match status" value="1"/>
</dbReference>
<evidence type="ECO:0000313" key="17">
    <source>
        <dbReference type="EMBL" id="QIN80611.1"/>
    </source>
</evidence>
<dbReference type="EC" id="5.3.3.1" evidence="11"/>
<evidence type="ECO:0000256" key="4">
    <source>
        <dbReference type="ARBA" id="ARBA00022630"/>
    </source>
</evidence>
<keyword evidence="18" id="KW-1185">Reference proteome</keyword>
<dbReference type="PANTHER" id="PTHR47470:SF1">
    <property type="entry name" value="FAD-DEPENDENT OXIDOREDUCTASE 2 FAD BINDING DOMAIN-CONTAINING PROTEIN"/>
    <property type="match status" value="1"/>
</dbReference>
<dbReference type="KEGG" id="rmar:GBA65_01725"/>
<dbReference type="InterPro" id="IPR036188">
    <property type="entry name" value="FAD/NAD-bd_sf"/>
</dbReference>
<gene>
    <name evidence="17" type="ORF">GBA65_01725</name>
</gene>
<organism evidence="17 18">
    <name type="scientific">Rubrobacter marinus</name>
    <dbReference type="NCBI Taxonomy" id="2653852"/>
    <lineage>
        <taxon>Bacteria</taxon>
        <taxon>Bacillati</taxon>
        <taxon>Actinomycetota</taxon>
        <taxon>Rubrobacteria</taxon>
        <taxon>Rubrobacterales</taxon>
        <taxon>Rubrobacteraceae</taxon>
        <taxon>Rubrobacter</taxon>
    </lineage>
</organism>
<dbReference type="EC" id="1.1.3.6" evidence="13"/>
<keyword evidence="9" id="KW-0753">Steroid metabolism</keyword>
<reference evidence="17 18" key="1">
    <citation type="submission" date="2019-10" db="EMBL/GenBank/DDBJ databases">
        <title>Rubrobacter sp nov SCSIO 52915 isolated from a deep-sea sediment in the South China Sea.</title>
        <authorList>
            <person name="Chen R.W."/>
        </authorList>
    </citation>
    <scope>NUCLEOTIDE SEQUENCE [LARGE SCALE GENOMIC DNA]</scope>
    <source>
        <strain evidence="17 18">SCSIO 52915</strain>
    </source>
</reference>
<dbReference type="Pfam" id="PF13450">
    <property type="entry name" value="NAD_binding_8"/>
    <property type="match status" value="1"/>
</dbReference>
<evidence type="ECO:0000256" key="12">
    <source>
        <dbReference type="ARBA" id="ARBA00049645"/>
    </source>
</evidence>
<evidence type="ECO:0000256" key="1">
    <source>
        <dbReference type="ARBA" id="ARBA00001974"/>
    </source>
</evidence>
<keyword evidence="8" id="KW-1207">Sterol metabolism</keyword>
<dbReference type="RefSeq" id="WP_166398283.1">
    <property type="nucleotide sequence ID" value="NZ_CP045121.1"/>
</dbReference>
<keyword evidence="3" id="KW-0153">Cholesterol metabolism</keyword>
<sequence length="570" mass="62057">MEETHFDAIVVGSGFGGSVTAYRLAEAGLSVCLLERGKAYPPGSFPRSPYTMRENFWDPSEGLHGLYDFWSFHRVHALVASGLGGGSLIYANVLLRKDEKWFAREDLRRGGLEYWPVTRDDLDPHYDQVEGMLRPEKYPFDTEPYSGTSKTVAFREAARKAGMEPFFPNLAVTFAPAEGEEPVPGEPIREEHGNLHGRTRQTCRLVGECDFGCNYGSKNTLDYNYLSAAKRLGAQLRTGCEVEAFEPRSEAGGGYSVRYREHPISPGSDGSPGPRTLTADRLILSAGALGSTYLLLKNRSAFPRVSKTLGTRFCGNGDYLTLAVGATRETEEGRVPRVIDPGFGPVITSAVRGADAADGGEGRGFYLEDAGFPQHLAWMLQTINLPGSIWRLVKRRFIWDWFGVSADPNLSVELSDVLANTALSAGVLPLLGMGRDLPNGRMTLRSGRLDINWKHRKSGAHFERVRDASRRISDALGARFVHDPLRSLGRIVTDLNRLITVHPLGGCPMGRNADEGVVDSSGEVFGYPGLYVADGAVMPGPVGANPSLTIAALADRFADGMIERKNGSAG</sequence>
<evidence type="ECO:0000256" key="8">
    <source>
        <dbReference type="ARBA" id="ARBA00023166"/>
    </source>
</evidence>
<evidence type="ECO:0000256" key="14">
    <source>
        <dbReference type="ARBA" id="ARBA00049744"/>
    </source>
</evidence>
<keyword evidence="5" id="KW-0274">FAD</keyword>
<evidence type="ECO:0000313" key="18">
    <source>
        <dbReference type="Proteomes" id="UP000502706"/>
    </source>
</evidence>
<evidence type="ECO:0000256" key="5">
    <source>
        <dbReference type="ARBA" id="ARBA00022827"/>
    </source>
</evidence>
<dbReference type="PRINTS" id="PR00411">
    <property type="entry name" value="PNDRDTASEI"/>
</dbReference>
<dbReference type="GO" id="GO:0008203">
    <property type="term" value="P:cholesterol metabolic process"/>
    <property type="evidence" value="ECO:0007669"/>
    <property type="project" value="UniProtKB-KW"/>
</dbReference>
<name>A0A6G8Q2A1_9ACTN</name>
<comment type="pathway">
    <text evidence="12">Steroid metabolism; cholesterol degradation.</text>
</comment>
<dbReference type="AlphaFoldDB" id="A0A6G8Q2A1"/>
<comment type="cofactor">
    <cofactor evidence="1">
        <name>FAD</name>
        <dbReference type="ChEBI" id="CHEBI:57692"/>
    </cofactor>
</comment>
<dbReference type="EMBL" id="CP045121">
    <property type="protein sequence ID" value="QIN80611.1"/>
    <property type="molecule type" value="Genomic_DNA"/>
</dbReference>
<comment type="similarity">
    <text evidence="2">Belongs to the GMC oxidoreductase family.</text>
</comment>
<keyword evidence="4" id="KW-0285">Flavoprotein</keyword>
<evidence type="ECO:0000256" key="15">
    <source>
        <dbReference type="ARBA" id="ARBA00049778"/>
    </source>
</evidence>
<keyword evidence="6" id="KW-0560">Oxidoreductase</keyword>
<dbReference type="SUPFAM" id="SSF51905">
    <property type="entry name" value="FAD/NAD(P)-binding domain"/>
    <property type="match status" value="1"/>
</dbReference>
<dbReference type="InterPro" id="IPR007867">
    <property type="entry name" value="GMC_OxRtase_C"/>
</dbReference>
<evidence type="ECO:0000256" key="9">
    <source>
        <dbReference type="ARBA" id="ARBA00023221"/>
    </source>
</evidence>
<evidence type="ECO:0000256" key="11">
    <source>
        <dbReference type="ARBA" id="ARBA00038856"/>
    </source>
</evidence>
<dbReference type="Proteomes" id="UP000502706">
    <property type="component" value="Chromosome"/>
</dbReference>
<accession>A0A6G8Q2A1</accession>
<keyword evidence="7" id="KW-0443">Lipid metabolism</keyword>
<dbReference type="InterPro" id="IPR052542">
    <property type="entry name" value="Cholesterol_Oxidase"/>
</dbReference>
<evidence type="ECO:0000256" key="10">
    <source>
        <dbReference type="ARBA" id="ARBA00023235"/>
    </source>
</evidence>
<dbReference type="GO" id="GO:0004769">
    <property type="term" value="F:steroid Delta-isomerase activity"/>
    <property type="evidence" value="ECO:0007669"/>
    <property type="project" value="UniProtKB-EC"/>
</dbReference>
<dbReference type="PANTHER" id="PTHR47470">
    <property type="entry name" value="CHOLESTEROL OXIDASE"/>
    <property type="match status" value="1"/>
</dbReference>
<evidence type="ECO:0000256" key="13">
    <source>
        <dbReference type="ARBA" id="ARBA00049723"/>
    </source>
</evidence>
<dbReference type="GO" id="GO:0016995">
    <property type="term" value="F:cholesterol oxidase activity"/>
    <property type="evidence" value="ECO:0007669"/>
    <property type="project" value="UniProtKB-EC"/>
</dbReference>
<protein>
    <recommendedName>
        <fullName evidence="14">Cholesterol oxidase</fullName>
        <ecNumber evidence="13">1.1.3.6</ecNumber>
        <ecNumber evidence="11">5.3.3.1</ecNumber>
    </recommendedName>
    <alternativeName>
        <fullName evidence="15">Cholesterol isomerase</fullName>
    </alternativeName>
</protein>
<evidence type="ECO:0000256" key="2">
    <source>
        <dbReference type="ARBA" id="ARBA00010790"/>
    </source>
</evidence>
<proteinExistence type="inferred from homology"/>
<dbReference type="Gene3D" id="3.50.50.60">
    <property type="entry name" value="FAD/NAD(P)-binding domain"/>
    <property type="match status" value="3"/>
</dbReference>
<feature type="domain" description="Glucose-methanol-choline oxidoreductase C-terminal" evidence="16">
    <location>
        <begin position="439"/>
        <end position="554"/>
    </location>
</feature>
<evidence type="ECO:0000256" key="6">
    <source>
        <dbReference type="ARBA" id="ARBA00023002"/>
    </source>
</evidence>
<evidence type="ECO:0000256" key="7">
    <source>
        <dbReference type="ARBA" id="ARBA00023098"/>
    </source>
</evidence>
<evidence type="ECO:0000259" key="16">
    <source>
        <dbReference type="Pfam" id="PF05199"/>
    </source>
</evidence>
<evidence type="ECO:0000256" key="3">
    <source>
        <dbReference type="ARBA" id="ARBA00022548"/>
    </source>
</evidence>